<dbReference type="Proteomes" id="UP000694941">
    <property type="component" value="Unplaced"/>
</dbReference>
<gene>
    <name evidence="8" type="primary">LOC106458774</name>
</gene>
<proteinExistence type="inferred from homology"/>
<keyword evidence="4" id="KW-0833">Ubl conjugation pathway</keyword>
<evidence type="ECO:0000256" key="3">
    <source>
        <dbReference type="ARBA" id="ARBA00022679"/>
    </source>
</evidence>
<evidence type="ECO:0000256" key="4">
    <source>
        <dbReference type="ARBA" id="ARBA00022786"/>
    </source>
</evidence>
<comment type="similarity">
    <text evidence="1">Belongs to the ATG10 family.</text>
</comment>
<dbReference type="Gene3D" id="3.30.1460.50">
    <property type="match status" value="1"/>
</dbReference>
<organism evidence="7 8">
    <name type="scientific">Limulus polyphemus</name>
    <name type="common">Atlantic horseshoe crab</name>
    <dbReference type="NCBI Taxonomy" id="6850"/>
    <lineage>
        <taxon>Eukaryota</taxon>
        <taxon>Metazoa</taxon>
        <taxon>Ecdysozoa</taxon>
        <taxon>Arthropoda</taxon>
        <taxon>Chelicerata</taxon>
        <taxon>Merostomata</taxon>
        <taxon>Xiphosura</taxon>
        <taxon>Limulidae</taxon>
        <taxon>Limulus</taxon>
    </lineage>
</organism>
<reference evidence="8" key="1">
    <citation type="submission" date="2025-08" db="UniProtKB">
        <authorList>
            <consortium name="RefSeq"/>
        </authorList>
    </citation>
    <scope>IDENTIFICATION</scope>
    <source>
        <tissue evidence="8">Muscle</tissue>
    </source>
</reference>
<name>A0ABM1SB02_LIMPO</name>
<evidence type="ECO:0000256" key="6">
    <source>
        <dbReference type="ARBA" id="ARBA00029833"/>
    </source>
</evidence>
<evidence type="ECO:0000313" key="7">
    <source>
        <dbReference type="Proteomes" id="UP000694941"/>
    </source>
</evidence>
<keyword evidence="5" id="KW-0072">Autophagy</keyword>
<dbReference type="RefSeq" id="XP_022240807.1">
    <property type="nucleotide sequence ID" value="XM_022385099.1"/>
</dbReference>
<protein>
    <recommendedName>
        <fullName evidence="2">Ubiquitin-like-conjugating enzyme ATG10</fullName>
    </recommendedName>
    <alternativeName>
        <fullName evidence="6">Autophagy-related protein 10</fullName>
    </alternativeName>
</protein>
<dbReference type="PANTHER" id="PTHR14957">
    <property type="entry name" value="UBIQUITIN-LIKE-CONJUGATING ENZYME ATG10"/>
    <property type="match status" value="1"/>
</dbReference>
<dbReference type="PANTHER" id="PTHR14957:SF1">
    <property type="entry name" value="UBIQUITIN-LIKE-CONJUGATING ENZYME ATG10"/>
    <property type="match status" value="1"/>
</dbReference>
<accession>A0ABM1SB02</accession>
<evidence type="ECO:0000313" key="8">
    <source>
        <dbReference type="RefSeq" id="XP_022240807.1"/>
    </source>
</evidence>
<keyword evidence="3" id="KW-0808">Transferase</keyword>
<sequence>MSGYISWENFLFEIKNFQAASSSLRDGWELRVLKVLASDASNRLVTFEYHVIYSISYSVPVLYFTAWRQDGTPLSLEEVWDQVPRCYQEQLKQQRWSILTQQQLPLIMVEYR</sequence>
<evidence type="ECO:0000256" key="2">
    <source>
        <dbReference type="ARBA" id="ARBA00021099"/>
    </source>
</evidence>
<keyword evidence="7" id="KW-1185">Reference proteome</keyword>
<dbReference type="InterPro" id="IPR007135">
    <property type="entry name" value="Atg3/Atg10"/>
</dbReference>
<evidence type="ECO:0000256" key="5">
    <source>
        <dbReference type="ARBA" id="ARBA00023006"/>
    </source>
</evidence>
<dbReference type="Pfam" id="PF03987">
    <property type="entry name" value="Autophagy_act_C"/>
    <property type="match status" value="1"/>
</dbReference>
<dbReference type="GeneID" id="106458774"/>
<evidence type="ECO:0000256" key="1">
    <source>
        <dbReference type="ARBA" id="ARBA00005696"/>
    </source>
</evidence>